<reference evidence="1 2" key="1">
    <citation type="journal article" date="2016" name="Nat. Commun.">
        <title>Ectomycorrhizal ecology is imprinted in the genome of the dominant symbiotic fungus Cenococcum geophilum.</title>
        <authorList>
            <consortium name="DOE Joint Genome Institute"/>
            <person name="Peter M."/>
            <person name="Kohler A."/>
            <person name="Ohm R.A."/>
            <person name="Kuo A."/>
            <person name="Krutzmann J."/>
            <person name="Morin E."/>
            <person name="Arend M."/>
            <person name="Barry K.W."/>
            <person name="Binder M."/>
            <person name="Choi C."/>
            <person name="Clum A."/>
            <person name="Copeland A."/>
            <person name="Grisel N."/>
            <person name="Haridas S."/>
            <person name="Kipfer T."/>
            <person name="LaButti K."/>
            <person name="Lindquist E."/>
            <person name="Lipzen A."/>
            <person name="Maire R."/>
            <person name="Meier B."/>
            <person name="Mihaltcheva S."/>
            <person name="Molinier V."/>
            <person name="Murat C."/>
            <person name="Poggeler S."/>
            <person name="Quandt C.A."/>
            <person name="Sperisen C."/>
            <person name="Tritt A."/>
            <person name="Tisserant E."/>
            <person name="Crous P.W."/>
            <person name="Henrissat B."/>
            <person name="Nehls U."/>
            <person name="Egli S."/>
            <person name="Spatafora J.W."/>
            <person name="Grigoriev I.V."/>
            <person name="Martin F.M."/>
        </authorList>
    </citation>
    <scope>NUCLEOTIDE SEQUENCE [LARGE SCALE GENOMIC DNA]</scope>
    <source>
        <strain evidence="1 2">CBS 207.34</strain>
    </source>
</reference>
<proteinExistence type="predicted"/>
<accession>A0A8E2FA27</accession>
<keyword evidence="2" id="KW-1185">Reference proteome</keyword>
<protein>
    <submittedName>
        <fullName evidence="1">Uncharacterized protein</fullName>
    </submittedName>
</protein>
<name>A0A8E2FA27_9PEZI</name>
<dbReference type="Proteomes" id="UP000250140">
    <property type="component" value="Unassembled WGS sequence"/>
</dbReference>
<dbReference type="EMBL" id="KV748726">
    <property type="protein sequence ID" value="OCL13407.1"/>
    <property type="molecule type" value="Genomic_DNA"/>
</dbReference>
<gene>
    <name evidence="1" type="ORF">AOQ84DRAFT_352015</name>
</gene>
<dbReference type="AlphaFoldDB" id="A0A8E2FA27"/>
<evidence type="ECO:0000313" key="2">
    <source>
        <dbReference type="Proteomes" id="UP000250140"/>
    </source>
</evidence>
<evidence type="ECO:0000313" key="1">
    <source>
        <dbReference type="EMBL" id="OCL13407.1"/>
    </source>
</evidence>
<sequence length="58" mass="6567">MVILRCNIHFTTSYYITLLFTPSAYIFMSHLTHHIPPLVLASNQHSVGLVHQAAILFS</sequence>
<organism evidence="1 2">
    <name type="scientific">Glonium stellatum</name>
    <dbReference type="NCBI Taxonomy" id="574774"/>
    <lineage>
        <taxon>Eukaryota</taxon>
        <taxon>Fungi</taxon>
        <taxon>Dikarya</taxon>
        <taxon>Ascomycota</taxon>
        <taxon>Pezizomycotina</taxon>
        <taxon>Dothideomycetes</taxon>
        <taxon>Pleosporomycetidae</taxon>
        <taxon>Gloniales</taxon>
        <taxon>Gloniaceae</taxon>
        <taxon>Glonium</taxon>
    </lineage>
</organism>